<accession>A0AAD5UPS4</accession>
<gene>
    <name evidence="1" type="ORF">NLI96_g12484</name>
</gene>
<comment type="caution">
    <text evidence="1">The sequence shown here is derived from an EMBL/GenBank/DDBJ whole genome shotgun (WGS) entry which is preliminary data.</text>
</comment>
<reference evidence="1" key="1">
    <citation type="submission" date="2022-07" db="EMBL/GenBank/DDBJ databases">
        <title>Genome Sequence of Physisporinus lineatus.</title>
        <authorList>
            <person name="Buettner E."/>
        </authorList>
    </citation>
    <scope>NUCLEOTIDE SEQUENCE</scope>
    <source>
        <strain evidence="1">VT162</strain>
    </source>
</reference>
<dbReference type="AlphaFoldDB" id="A0AAD5UPS4"/>
<organism evidence="1 2">
    <name type="scientific">Meripilus lineatus</name>
    <dbReference type="NCBI Taxonomy" id="2056292"/>
    <lineage>
        <taxon>Eukaryota</taxon>
        <taxon>Fungi</taxon>
        <taxon>Dikarya</taxon>
        <taxon>Basidiomycota</taxon>
        <taxon>Agaricomycotina</taxon>
        <taxon>Agaricomycetes</taxon>
        <taxon>Polyporales</taxon>
        <taxon>Meripilaceae</taxon>
        <taxon>Meripilus</taxon>
    </lineage>
</organism>
<name>A0AAD5UPS4_9APHY</name>
<evidence type="ECO:0000313" key="2">
    <source>
        <dbReference type="Proteomes" id="UP001212997"/>
    </source>
</evidence>
<dbReference type="EMBL" id="JANAWD010001074">
    <property type="protein sequence ID" value="KAJ3474393.1"/>
    <property type="molecule type" value="Genomic_DNA"/>
</dbReference>
<protein>
    <submittedName>
        <fullName evidence="1">Uncharacterized protein</fullName>
    </submittedName>
</protein>
<proteinExistence type="predicted"/>
<keyword evidence="2" id="KW-1185">Reference proteome</keyword>
<dbReference type="Proteomes" id="UP001212997">
    <property type="component" value="Unassembled WGS sequence"/>
</dbReference>
<evidence type="ECO:0000313" key="1">
    <source>
        <dbReference type="EMBL" id="KAJ3474393.1"/>
    </source>
</evidence>
<sequence>MSELPHYDQATNKCISTSRIIPLDSITDCSDLKFYAYPTAGPKKEGTPLQLWRKLEAPLTAQNDHHGPTTLQYIPVLFEIIGQISRRDCFLTTSGNREFFHLMPDDRALVSCYIEARPTNKSHIQWGRYHRALMKMVEFTGHPNVNRKGLFLVDAETLLPRIEVFRSSPLGREVEKTPMLDLNGNHSLPRSLNEVPFDRPFRILFMFCYSPPRAGEEGLVYAELEEIVPV</sequence>